<comment type="similarity">
    <text evidence="2 10">Belongs to the ARF family.</text>
</comment>
<comment type="caution">
    <text evidence="13">The sequence shown here is derived from an EMBL/GenBank/DDBJ whole genome shotgun (WGS) entry which is preliminary data.</text>
</comment>
<comment type="subcellular location">
    <subcellularLocation>
        <location evidence="1 10">Nucleus</location>
    </subcellularLocation>
</comment>
<dbReference type="PANTHER" id="PTHR31384">
    <property type="entry name" value="AUXIN RESPONSE FACTOR 4-RELATED"/>
    <property type="match status" value="1"/>
</dbReference>
<dbReference type="InterPro" id="IPR044835">
    <property type="entry name" value="ARF_plant"/>
</dbReference>
<dbReference type="FunFam" id="2.30.30.1040:FF:000002">
    <property type="entry name" value="Auxin response factor"/>
    <property type="match status" value="1"/>
</dbReference>
<evidence type="ECO:0000256" key="4">
    <source>
        <dbReference type="ARBA" id="ARBA00023015"/>
    </source>
</evidence>
<evidence type="ECO:0000256" key="9">
    <source>
        <dbReference type="ARBA" id="ARBA00037697"/>
    </source>
</evidence>
<dbReference type="PANTHER" id="PTHR31384:SF39">
    <property type="entry name" value="AUXIN RESPONSE FACTOR"/>
    <property type="match status" value="1"/>
</dbReference>
<sequence length="716" mass="78984">MFCAFVASAEEMITFMEAKDKLKEEADKCLDSQLWHACAGSMVQMPAVNSKVFYFPQGHAEHACEPVDFRNLPRVSHILCRVSAIKFMADPETDEVFAKIRLVPINSNEIDLDDQEVSVNGGMEAAQDNNKPVSFAKTLTQSDANNGGGFSVPRYCAEMIFPRLDYTADPPVQTLLAKDVHGETWKFRHIYRGTPRRHLLTTGWSPFVNHKKLIAGDSVVFFRAESGDLCVGVRRAKRGRGGGPEPLWNPAGGNSAVPNRGFGAFLREDEHKLMRSGSANGNGSKSNESLMGQGKVRAESVIQAVTLAANGLPFEVVYYPRANTPEFCVKASLVKTAMLIRWCSGIRFKMAFETEDSSRISWFMGTVCSVQAADSLWWPHSPWRLLQVTWDEPDLLQNVKRVSPWLVELASNMAAIHFSPFSSPRKKLRLPQHLDFPIDGQFPMPIFSGSNLLGPSSSFDCLPPNTPAGMQGARHAHYGLPLSDHLNKLQTGLARAGFPPLLDHTASLTKASNVQTIQKTSMCEEVSCELTMAHSPQTSKKAVDVKIPQLVLFGQPILAEQQISLSCTGNAASPVLTGNSSSEGNLDKMANFSDGSVSTLHRQGLPESSSCEELQWNKDNHRKSELSFETGHCKVFLDSEDVGRTLDLSLLGSYEELYRKLADMFALRDSEKLSNVLYRDVNGITKHIGEELFSDFFKTARRLTIVTDSSSGNVGI</sequence>
<comment type="function">
    <text evidence="9">Auxin response factors (ARFs) are transcriptional factors that bind specifically to the DNA sequence 5'-TGTCTC-3' found in the auxin-responsive promoter elements (AuxREs). Could act as transcriptional activator or repressor. Formation of heterodimers with Aux/IAA proteins may alter their ability to modulate early auxin response genes expression.</text>
</comment>
<dbReference type="GO" id="GO:0048829">
    <property type="term" value="P:root cap development"/>
    <property type="evidence" value="ECO:0007669"/>
    <property type="project" value="UniProtKB-ARBA"/>
</dbReference>
<dbReference type="Gene3D" id="2.30.30.1040">
    <property type="match status" value="1"/>
</dbReference>
<feature type="domain" description="TF-B3" evidence="11">
    <location>
        <begin position="135"/>
        <end position="237"/>
    </location>
</feature>
<dbReference type="FunFam" id="2.40.330.10:FF:000001">
    <property type="entry name" value="Auxin response factor"/>
    <property type="match status" value="1"/>
</dbReference>
<evidence type="ECO:0000313" key="13">
    <source>
        <dbReference type="EMBL" id="KAB5552396.1"/>
    </source>
</evidence>
<evidence type="ECO:0000256" key="2">
    <source>
        <dbReference type="ARBA" id="ARBA00007853"/>
    </source>
</evidence>
<dbReference type="InterPro" id="IPR015300">
    <property type="entry name" value="DNA-bd_pseudobarrel_sf"/>
</dbReference>
<feature type="domain" description="PB1" evidence="12">
    <location>
        <begin position="630"/>
        <end position="708"/>
    </location>
</feature>
<accession>A0A5N5ME60</accession>
<dbReference type="Proteomes" id="UP000326939">
    <property type="component" value="Chromosome 6"/>
</dbReference>
<evidence type="ECO:0000256" key="6">
    <source>
        <dbReference type="ARBA" id="ARBA00023163"/>
    </source>
</evidence>
<name>A0A5N5ME60_9ROSI</name>
<dbReference type="AlphaFoldDB" id="A0A5N5ME60"/>
<dbReference type="GO" id="GO:0005634">
    <property type="term" value="C:nucleus"/>
    <property type="evidence" value="ECO:0007669"/>
    <property type="project" value="UniProtKB-SubCell"/>
</dbReference>
<evidence type="ECO:0000256" key="7">
    <source>
        <dbReference type="ARBA" id="ARBA00023242"/>
    </source>
</evidence>
<evidence type="ECO:0000259" key="12">
    <source>
        <dbReference type="PROSITE" id="PS51745"/>
    </source>
</evidence>
<dbReference type="GO" id="GO:0003677">
    <property type="term" value="F:DNA binding"/>
    <property type="evidence" value="ECO:0007669"/>
    <property type="project" value="UniProtKB-KW"/>
</dbReference>
<proteinExistence type="inferred from homology"/>
<reference evidence="14" key="1">
    <citation type="journal article" date="2019" name="Gigascience">
        <title>De novo genome assembly of the endangered Acer yangbiense, a plant species with extremely small populations endemic to Yunnan Province, China.</title>
        <authorList>
            <person name="Yang J."/>
            <person name="Wariss H.M."/>
            <person name="Tao L."/>
            <person name="Zhang R."/>
            <person name="Yun Q."/>
            <person name="Hollingsworth P."/>
            <person name="Dao Z."/>
            <person name="Luo G."/>
            <person name="Guo H."/>
            <person name="Ma Y."/>
            <person name="Sun W."/>
        </authorList>
    </citation>
    <scope>NUCLEOTIDE SEQUENCE [LARGE SCALE GENOMIC DNA]</scope>
    <source>
        <strain evidence="14">cv. br00</strain>
    </source>
</reference>
<evidence type="ECO:0000313" key="14">
    <source>
        <dbReference type="Proteomes" id="UP000326939"/>
    </source>
</evidence>
<dbReference type="GO" id="GO:0009734">
    <property type="term" value="P:auxin-activated signaling pathway"/>
    <property type="evidence" value="ECO:0007669"/>
    <property type="project" value="UniProtKB-KW"/>
</dbReference>
<keyword evidence="8 10" id="KW-0927">Auxin signaling pathway</keyword>
<dbReference type="Gene3D" id="3.10.20.90">
    <property type="entry name" value="Phosphatidylinositol 3-kinase Catalytic Subunit, Chain A, domain 1"/>
    <property type="match status" value="1"/>
</dbReference>
<dbReference type="Pfam" id="PF02362">
    <property type="entry name" value="B3"/>
    <property type="match status" value="1"/>
</dbReference>
<dbReference type="GO" id="GO:0007389">
    <property type="term" value="P:pattern specification process"/>
    <property type="evidence" value="ECO:0007669"/>
    <property type="project" value="UniProtKB-ARBA"/>
</dbReference>
<keyword evidence="6 10" id="KW-0804">Transcription</keyword>
<dbReference type="GO" id="GO:0051301">
    <property type="term" value="P:cell division"/>
    <property type="evidence" value="ECO:0007669"/>
    <property type="project" value="UniProtKB-ARBA"/>
</dbReference>
<organism evidence="13 14">
    <name type="scientific">Salix brachista</name>
    <dbReference type="NCBI Taxonomy" id="2182728"/>
    <lineage>
        <taxon>Eukaryota</taxon>
        <taxon>Viridiplantae</taxon>
        <taxon>Streptophyta</taxon>
        <taxon>Embryophyta</taxon>
        <taxon>Tracheophyta</taxon>
        <taxon>Spermatophyta</taxon>
        <taxon>Magnoliopsida</taxon>
        <taxon>eudicotyledons</taxon>
        <taxon>Gunneridae</taxon>
        <taxon>Pentapetalae</taxon>
        <taxon>rosids</taxon>
        <taxon>fabids</taxon>
        <taxon>Malpighiales</taxon>
        <taxon>Salicaceae</taxon>
        <taxon>Saliceae</taxon>
        <taxon>Salix</taxon>
    </lineage>
</organism>
<dbReference type="InterPro" id="IPR053793">
    <property type="entry name" value="PB1-like"/>
</dbReference>
<dbReference type="GO" id="GO:0006355">
    <property type="term" value="P:regulation of DNA-templated transcription"/>
    <property type="evidence" value="ECO:0007669"/>
    <property type="project" value="InterPro"/>
</dbReference>
<dbReference type="Pfam" id="PF06507">
    <property type="entry name" value="ARF_AD"/>
    <property type="match status" value="1"/>
</dbReference>
<comment type="subunit">
    <text evidence="3 10">Homodimers and heterodimers.</text>
</comment>
<dbReference type="PROSITE" id="PS51745">
    <property type="entry name" value="PB1"/>
    <property type="match status" value="1"/>
</dbReference>
<dbReference type="EMBL" id="VDCV01000006">
    <property type="protein sequence ID" value="KAB5552396.1"/>
    <property type="molecule type" value="Genomic_DNA"/>
</dbReference>
<gene>
    <name evidence="13" type="ORF">DKX38_009707</name>
</gene>
<dbReference type="PROSITE" id="PS50863">
    <property type="entry name" value="B3"/>
    <property type="match status" value="1"/>
</dbReference>
<dbReference type="Gene3D" id="2.40.330.10">
    <property type="entry name" value="DNA-binding pseudobarrel domain"/>
    <property type="match status" value="1"/>
</dbReference>
<dbReference type="InterPro" id="IPR003340">
    <property type="entry name" value="B3_DNA-bd"/>
</dbReference>
<evidence type="ECO:0000256" key="8">
    <source>
        <dbReference type="ARBA" id="ARBA00023294"/>
    </source>
</evidence>
<dbReference type="SUPFAM" id="SSF101936">
    <property type="entry name" value="DNA-binding pseudobarrel domain"/>
    <property type="match status" value="1"/>
</dbReference>
<keyword evidence="5 10" id="KW-0238">DNA-binding</keyword>
<keyword evidence="4 10" id="KW-0805">Transcription regulation</keyword>
<evidence type="ECO:0000256" key="5">
    <source>
        <dbReference type="ARBA" id="ARBA00023125"/>
    </source>
</evidence>
<evidence type="ECO:0000256" key="1">
    <source>
        <dbReference type="ARBA" id="ARBA00004123"/>
    </source>
</evidence>
<dbReference type="CDD" id="cd10017">
    <property type="entry name" value="B3_DNA"/>
    <property type="match status" value="1"/>
</dbReference>
<protein>
    <recommendedName>
        <fullName evidence="10">Auxin response factor</fullName>
    </recommendedName>
</protein>
<evidence type="ECO:0000259" key="11">
    <source>
        <dbReference type="PROSITE" id="PS50863"/>
    </source>
</evidence>
<keyword evidence="14" id="KW-1185">Reference proteome</keyword>
<dbReference type="SMART" id="SM01019">
    <property type="entry name" value="B3"/>
    <property type="match status" value="1"/>
</dbReference>
<dbReference type="InterPro" id="IPR010525">
    <property type="entry name" value="ARF_dom"/>
</dbReference>
<keyword evidence="7 10" id="KW-0539">Nucleus</keyword>
<evidence type="ECO:0000256" key="3">
    <source>
        <dbReference type="ARBA" id="ARBA00011726"/>
    </source>
</evidence>
<evidence type="ECO:0000256" key="10">
    <source>
        <dbReference type="RuleBase" id="RU004561"/>
    </source>
</evidence>